<accession>A0A0R1YGE1</accession>
<dbReference type="PATRIC" id="fig|1423786.4.peg.2604"/>
<organism evidence="1 2">
    <name type="scientific">Lentilactobacillus parafarraginis DSM 18390 = JCM 14109</name>
    <dbReference type="NCBI Taxonomy" id="1423786"/>
    <lineage>
        <taxon>Bacteria</taxon>
        <taxon>Bacillati</taxon>
        <taxon>Bacillota</taxon>
        <taxon>Bacilli</taxon>
        <taxon>Lactobacillales</taxon>
        <taxon>Lactobacillaceae</taxon>
        <taxon>Lentilactobacillus</taxon>
    </lineage>
</organism>
<evidence type="ECO:0000313" key="2">
    <source>
        <dbReference type="Proteomes" id="UP000051010"/>
    </source>
</evidence>
<dbReference type="Proteomes" id="UP000051010">
    <property type="component" value="Unassembled WGS sequence"/>
</dbReference>
<sequence length="109" mass="11637">MCVILKATEGKGGGILPVSNTYPISNGQFPADQTTKVKLTTQLGYTLHCSILPVVHGGGSGPMRSMTIDAVTPKPKQAVKIHQIDFEQIGSTIDITLPNGEIMYLKLVD</sequence>
<proteinExistence type="predicted"/>
<protein>
    <submittedName>
        <fullName evidence="1">Uncharacterized protein</fullName>
    </submittedName>
</protein>
<gene>
    <name evidence="1" type="ORF">FD47_GL002486</name>
</gene>
<dbReference type="EMBL" id="AZFZ01000062">
    <property type="protein sequence ID" value="KRM41362.1"/>
    <property type="molecule type" value="Genomic_DNA"/>
</dbReference>
<name>A0A0R1YGE1_9LACO</name>
<reference evidence="1 2" key="1">
    <citation type="journal article" date="2015" name="Genome Announc.">
        <title>Expanding the biotechnology potential of lactobacilli through comparative genomics of 213 strains and associated genera.</title>
        <authorList>
            <person name="Sun Z."/>
            <person name="Harris H.M."/>
            <person name="McCann A."/>
            <person name="Guo C."/>
            <person name="Argimon S."/>
            <person name="Zhang W."/>
            <person name="Yang X."/>
            <person name="Jeffery I.B."/>
            <person name="Cooney J.C."/>
            <person name="Kagawa T.F."/>
            <person name="Liu W."/>
            <person name="Song Y."/>
            <person name="Salvetti E."/>
            <person name="Wrobel A."/>
            <person name="Rasinkangas P."/>
            <person name="Parkhill J."/>
            <person name="Rea M.C."/>
            <person name="O'Sullivan O."/>
            <person name="Ritari J."/>
            <person name="Douillard F.P."/>
            <person name="Paul Ross R."/>
            <person name="Yang R."/>
            <person name="Briner A.E."/>
            <person name="Felis G.E."/>
            <person name="de Vos W.M."/>
            <person name="Barrangou R."/>
            <person name="Klaenhammer T.R."/>
            <person name="Caufield P.W."/>
            <person name="Cui Y."/>
            <person name="Zhang H."/>
            <person name="O'Toole P.W."/>
        </authorList>
    </citation>
    <scope>NUCLEOTIDE SEQUENCE [LARGE SCALE GENOMIC DNA]</scope>
    <source>
        <strain evidence="1 2">DSM 18390</strain>
    </source>
</reference>
<dbReference type="AlphaFoldDB" id="A0A0R1YGE1"/>
<comment type="caution">
    <text evidence="1">The sequence shown here is derived from an EMBL/GenBank/DDBJ whole genome shotgun (WGS) entry which is preliminary data.</text>
</comment>
<evidence type="ECO:0000313" key="1">
    <source>
        <dbReference type="EMBL" id="KRM41362.1"/>
    </source>
</evidence>